<dbReference type="PANTHER" id="PTHR32108">
    <property type="entry name" value="DNA-DIRECTED RNA POLYMERASE SUBUNIT ALPHA"/>
    <property type="match status" value="1"/>
</dbReference>
<comment type="caution">
    <text evidence="2">The sequence shown here is derived from an EMBL/GenBank/DDBJ whole genome shotgun (WGS) entry which is preliminary data.</text>
</comment>
<feature type="compositionally biased region" description="Pro residues" evidence="1">
    <location>
        <begin position="339"/>
        <end position="348"/>
    </location>
</feature>
<organism evidence="2 3">
    <name type="scientific">Corchorus capsularis</name>
    <name type="common">Jute</name>
    <dbReference type="NCBI Taxonomy" id="210143"/>
    <lineage>
        <taxon>Eukaryota</taxon>
        <taxon>Viridiplantae</taxon>
        <taxon>Streptophyta</taxon>
        <taxon>Embryophyta</taxon>
        <taxon>Tracheophyta</taxon>
        <taxon>Spermatophyta</taxon>
        <taxon>Magnoliopsida</taxon>
        <taxon>eudicotyledons</taxon>
        <taxon>Gunneridae</taxon>
        <taxon>Pentapetalae</taxon>
        <taxon>rosids</taxon>
        <taxon>malvids</taxon>
        <taxon>Malvales</taxon>
        <taxon>Malvaceae</taxon>
        <taxon>Grewioideae</taxon>
        <taxon>Apeibeae</taxon>
        <taxon>Corchorus</taxon>
    </lineage>
</organism>
<accession>A0A1R3HCH2</accession>
<dbReference type="OMA" id="CEYHAVI"/>
<dbReference type="AlphaFoldDB" id="A0A1R3HCH2"/>
<dbReference type="PANTHER" id="PTHR32108:SF8">
    <property type="entry name" value="GAG-PRO-LIKE PROTEIN"/>
    <property type="match status" value="1"/>
</dbReference>
<evidence type="ECO:0000256" key="1">
    <source>
        <dbReference type="SAM" id="MobiDB-lite"/>
    </source>
</evidence>
<evidence type="ECO:0000313" key="2">
    <source>
        <dbReference type="EMBL" id="OMO67976.1"/>
    </source>
</evidence>
<protein>
    <recommendedName>
        <fullName evidence="4">Retrotransposon gag protein</fullName>
    </recommendedName>
</protein>
<reference evidence="2 3" key="1">
    <citation type="submission" date="2013-09" db="EMBL/GenBank/DDBJ databases">
        <title>Corchorus capsularis genome sequencing.</title>
        <authorList>
            <person name="Alam M."/>
            <person name="Haque M.S."/>
            <person name="Islam M.S."/>
            <person name="Emdad E.M."/>
            <person name="Islam M.M."/>
            <person name="Ahmed B."/>
            <person name="Halim A."/>
            <person name="Hossen Q.M.M."/>
            <person name="Hossain M.Z."/>
            <person name="Ahmed R."/>
            <person name="Khan M.M."/>
            <person name="Islam R."/>
            <person name="Rashid M.M."/>
            <person name="Khan S.A."/>
            <person name="Rahman M.S."/>
            <person name="Alam M."/>
        </authorList>
    </citation>
    <scope>NUCLEOTIDE SEQUENCE [LARGE SCALE GENOMIC DNA]</scope>
    <source>
        <strain evidence="3">cv. CVL-1</strain>
        <tissue evidence="2">Whole seedling</tissue>
    </source>
</reference>
<feature type="region of interest" description="Disordered" evidence="1">
    <location>
        <begin position="325"/>
        <end position="369"/>
    </location>
</feature>
<sequence>MMEMLNKLTGPLDTTPKEGATNQKTDDSNGKVDMGNGSKNNGKVVADLVNNALLGYVYTHTAPYHAYPGTSGGGTYVPYGPVENPVHYDPGTFMVQQGMPTGVTEKKDDPIEENKRKLSLLEERLRGLEGSNSYYRLVDTSELSLVDGLVIPPKFKTPEFEKFDGTKDFLNNHLRSYTRKMGPYAKNEKLMIHCFQDSLAGTASIWQWKGSLLRVIQSLLNNGRIRRGEPFAKIVVIEQKLDNSIKSGRIIVADETKKGQVGKKKEEVSNVNEEPYKPYYPPPAYNYPQYGQNSANYYHPPTPVQPSYHVYGYYAPPHAHPYNYQHSGDINAVGGAPFRPRPSNPPPGSTQSAQQKAPAYLPGNTGPVKNKAPIDPIPCTYTELLPQLLQQNLLQRLPYANPLKPPLPAWYDAKAHCDYHSGTEGHKTENCWRLKYAIQGLVRSGKLSFGNMAEVNPLPDHGKAQANMVGTGEIVKQEISEITTPLDIVFKALAKAGMVEKGKFGDGELAEVCPYHGRIHGICECPEFKGKVQKLMDEYQIEFCVEG</sequence>
<dbReference type="EMBL" id="AWWV01012314">
    <property type="protein sequence ID" value="OMO67976.1"/>
    <property type="molecule type" value="Genomic_DNA"/>
</dbReference>
<evidence type="ECO:0000313" key="3">
    <source>
        <dbReference type="Proteomes" id="UP000188268"/>
    </source>
</evidence>
<feature type="region of interest" description="Disordered" evidence="1">
    <location>
        <begin position="1"/>
        <end position="38"/>
    </location>
</feature>
<gene>
    <name evidence="2" type="ORF">CCACVL1_20155</name>
</gene>
<name>A0A1R3HCH2_COCAP</name>
<proteinExistence type="predicted"/>
<dbReference type="OrthoDB" id="1002577at2759"/>
<keyword evidence="3" id="KW-1185">Reference proteome</keyword>
<dbReference type="Proteomes" id="UP000188268">
    <property type="component" value="Unassembled WGS sequence"/>
</dbReference>
<evidence type="ECO:0008006" key="4">
    <source>
        <dbReference type="Google" id="ProtNLM"/>
    </source>
</evidence>
<dbReference type="Gramene" id="OMO67976">
    <property type="protein sequence ID" value="OMO67976"/>
    <property type="gene ID" value="CCACVL1_20155"/>
</dbReference>